<name>A0AA39FFG6_MICHY</name>
<dbReference type="EMBL" id="JAQQBR010001831">
    <property type="protein sequence ID" value="KAK0168607.1"/>
    <property type="molecule type" value="Genomic_DNA"/>
</dbReference>
<evidence type="ECO:0000256" key="2">
    <source>
        <dbReference type="ARBA" id="ARBA00022729"/>
    </source>
</evidence>
<reference evidence="6" key="2">
    <citation type="submission" date="2023-03" db="EMBL/GenBank/DDBJ databases">
        <authorList>
            <person name="Inwood S.N."/>
            <person name="Skelly J.G."/>
            <person name="Guhlin J."/>
            <person name="Harrop T.W.R."/>
            <person name="Goldson S.G."/>
            <person name="Dearden P.K."/>
        </authorList>
    </citation>
    <scope>NUCLEOTIDE SEQUENCE</scope>
    <source>
        <strain evidence="6">Lincoln</strain>
        <tissue evidence="6">Whole body</tissue>
    </source>
</reference>
<dbReference type="Proteomes" id="UP001168972">
    <property type="component" value="Unassembled WGS sequence"/>
</dbReference>
<evidence type="ECO:0000256" key="1">
    <source>
        <dbReference type="ARBA" id="ARBA00005964"/>
    </source>
</evidence>
<evidence type="ECO:0000256" key="4">
    <source>
        <dbReference type="SAM" id="SignalP"/>
    </source>
</evidence>
<dbReference type="SUPFAM" id="SSF53474">
    <property type="entry name" value="alpha/beta-Hydrolases"/>
    <property type="match status" value="1"/>
</dbReference>
<dbReference type="AlphaFoldDB" id="A0AA39FFG6"/>
<dbReference type="Gene3D" id="3.40.50.1820">
    <property type="entry name" value="alpha/beta hydrolase"/>
    <property type="match status" value="1"/>
</dbReference>
<accession>A0AA39FFG6</accession>
<dbReference type="InterPro" id="IPR029058">
    <property type="entry name" value="AB_hydrolase_fold"/>
</dbReference>
<comment type="caution">
    <text evidence="6">The sequence shown here is derived from an EMBL/GenBank/DDBJ whole genome shotgun (WGS) entry which is preliminary data.</text>
</comment>
<protein>
    <recommendedName>
        <fullName evidence="5">Carboxylesterase type B domain-containing protein</fullName>
    </recommendedName>
</protein>
<sequence length="150" mass="16796">MNNYSIMLIFIVFLYELVFIDGNAAAGAQITNPRQRIGREPPTVTIPGQGILVGKEIPLARPQKVTAYLGVPYAHPPIGQRRFTSPVTDPPVSWNGPRNATQFASSCQQVSDRRKLHENLYRRLLPSTWVDPGVSEDCLYLNLYIPDGKF</sequence>
<feature type="signal peptide" evidence="4">
    <location>
        <begin position="1"/>
        <end position="22"/>
    </location>
</feature>
<keyword evidence="3" id="KW-0325">Glycoprotein</keyword>
<dbReference type="InterPro" id="IPR002018">
    <property type="entry name" value="CarbesteraseB"/>
</dbReference>
<organism evidence="6 7">
    <name type="scientific">Microctonus hyperodae</name>
    <name type="common">Parasitoid wasp</name>
    <dbReference type="NCBI Taxonomy" id="165561"/>
    <lineage>
        <taxon>Eukaryota</taxon>
        <taxon>Metazoa</taxon>
        <taxon>Ecdysozoa</taxon>
        <taxon>Arthropoda</taxon>
        <taxon>Hexapoda</taxon>
        <taxon>Insecta</taxon>
        <taxon>Pterygota</taxon>
        <taxon>Neoptera</taxon>
        <taxon>Endopterygota</taxon>
        <taxon>Hymenoptera</taxon>
        <taxon>Apocrita</taxon>
        <taxon>Ichneumonoidea</taxon>
        <taxon>Braconidae</taxon>
        <taxon>Euphorinae</taxon>
        <taxon>Microctonus</taxon>
    </lineage>
</organism>
<feature type="chain" id="PRO_5041404742" description="Carboxylesterase type B domain-containing protein" evidence="4">
    <location>
        <begin position="23"/>
        <end position="150"/>
    </location>
</feature>
<comment type="similarity">
    <text evidence="1">Belongs to the type-B carboxylesterase/lipase family.</text>
</comment>
<evidence type="ECO:0000313" key="7">
    <source>
        <dbReference type="Proteomes" id="UP001168972"/>
    </source>
</evidence>
<gene>
    <name evidence="6" type="ORF">PV327_002386</name>
</gene>
<dbReference type="InterPro" id="IPR051093">
    <property type="entry name" value="Neuroligin/BSAL"/>
</dbReference>
<keyword evidence="2 4" id="KW-0732">Signal</keyword>
<reference evidence="6" key="1">
    <citation type="journal article" date="2023" name="bioRxiv">
        <title>Scaffold-level genome assemblies of two parasitoid biocontrol wasps reveal the parthenogenesis mechanism and an associated novel virus.</title>
        <authorList>
            <person name="Inwood S."/>
            <person name="Skelly J."/>
            <person name="Guhlin J."/>
            <person name="Harrop T."/>
            <person name="Goldson S."/>
            <person name="Dearden P."/>
        </authorList>
    </citation>
    <scope>NUCLEOTIDE SEQUENCE</scope>
    <source>
        <strain evidence="6">Lincoln</strain>
        <tissue evidence="6">Whole body</tissue>
    </source>
</reference>
<evidence type="ECO:0000259" key="5">
    <source>
        <dbReference type="Pfam" id="PF00135"/>
    </source>
</evidence>
<keyword evidence="7" id="KW-1185">Reference proteome</keyword>
<evidence type="ECO:0000313" key="6">
    <source>
        <dbReference type="EMBL" id="KAK0168607.1"/>
    </source>
</evidence>
<proteinExistence type="inferred from homology"/>
<feature type="domain" description="Carboxylesterase type B" evidence="5">
    <location>
        <begin position="41"/>
        <end position="147"/>
    </location>
</feature>
<dbReference type="Pfam" id="PF00135">
    <property type="entry name" value="COesterase"/>
    <property type="match status" value="1"/>
</dbReference>
<dbReference type="PANTHER" id="PTHR43903">
    <property type="entry name" value="NEUROLIGIN"/>
    <property type="match status" value="1"/>
</dbReference>
<dbReference type="PROSITE" id="PS00941">
    <property type="entry name" value="CARBOXYLESTERASE_B_2"/>
    <property type="match status" value="1"/>
</dbReference>
<evidence type="ECO:0000256" key="3">
    <source>
        <dbReference type="ARBA" id="ARBA00023180"/>
    </source>
</evidence>
<dbReference type="InterPro" id="IPR019819">
    <property type="entry name" value="Carboxylesterase_B_CS"/>
</dbReference>